<accession>A0A2P2Q911</accession>
<protein>
    <submittedName>
        <fullName evidence="1">Uncharacterized protein</fullName>
    </submittedName>
</protein>
<sequence>MFRRYFNIFLLVFAVTPLSSSVFRLEQRCTQFF</sequence>
<proteinExistence type="predicted"/>
<reference evidence="1" key="1">
    <citation type="submission" date="2018-02" db="EMBL/GenBank/DDBJ databases">
        <title>Rhizophora mucronata_Transcriptome.</title>
        <authorList>
            <person name="Meera S.P."/>
            <person name="Sreeshan A."/>
            <person name="Augustine A."/>
        </authorList>
    </citation>
    <scope>NUCLEOTIDE SEQUENCE</scope>
    <source>
        <tissue evidence="1">Leaf</tissue>
    </source>
</reference>
<name>A0A2P2Q911_RHIMU</name>
<dbReference type="AlphaFoldDB" id="A0A2P2Q911"/>
<dbReference type="EMBL" id="GGEC01082998">
    <property type="protein sequence ID" value="MBX63482.1"/>
    <property type="molecule type" value="Transcribed_RNA"/>
</dbReference>
<evidence type="ECO:0000313" key="1">
    <source>
        <dbReference type="EMBL" id="MBX63482.1"/>
    </source>
</evidence>
<organism evidence="1">
    <name type="scientific">Rhizophora mucronata</name>
    <name type="common">Asiatic mangrove</name>
    <dbReference type="NCBI Taxonomy" id="61149"/>
    <lineage>
        <taxon>Eukaryota</taxon>
        <taxon>Viridiplantae</taxon>
        <taxon>Streptophyta</taxon>
        <taxon>Embryophyta</taxon>
        <taxon>Tracheophyta</taxon>
        <taxon>Spermatophyta</taxon>
        <taxon>Magnoliopsida</taxon>
        <taxon>eudicotyledons</taxon>
        <taxon>Gunneridae</taxon>
        <taxon>Pentapetalae</taxon>
        <taxon>rosids</taxon>
        <taxon>fabids</taxon>
        <taxon>Malpighiales</taxon>
        <taxon>Rhizophoraceae</taxon>
        <taxon>Rhizophora</taxon>
    </lineage>
</organism>